<sequence>MKRTEPQLRSSSSSTPTTSTSSSGASGGGSSSTVGSSSSSVKRTTTTPTSTTSSSSTTLKSKPLSSITSTPRTTSSSSLTTKHSTLPASLPSRTTTTTSSSSSKPLSTTTTKPTTTTSTSKSSSTVSKVSPTTRTSLSSRTTTTTTSTTSRTKLSSSSSGLSTTKTAKTASSTVSSSTVKPTKVISSNVDNGNQNYEQFSPNTLKAINVDTNSLASSTSSEFSQDFERVVSEFIVLDEKQQQQQQQQQQQYQQQIVISDSYDSLPQETFLNDPTNPIVISDNEEEPEDDNYSTQHENNFDDEEEEEEINDEQQQEEEEEEEDQIEHVNEEQVSQQEVQEPVEPIERIATKKSSGGIFSSFFNLLPKSFVQTKSTTTQSTPLSTTTTTTISDTKTTQATQITPTTITSTSTSITSISTSEILETFTSPNQHTVESTTIVEKESSSVDKNQTPPTTITASQNLTTSNSITETIQNTNNSNNNNNNSNNNNSNSNNIVYKQPPPPVQQPIQYQQQQQQQQQNYRYSQQMMMGPPQQQQQQYQQQLYQQKSMTMMSMANMNPRDNFQSSHYHPMSQSSPNLTNYRASQQFNPNMFMPHNQPNGVALLPFVIPPAKALSIFQDWYKSLWFAPTNFREQLEETLDMNYYFVPYYNFNSVVSSVHKGSIGLVKSDHQQQVVVVGDKQMEHYNEDEIEWSNAISNVYPQTYSDMLIYSPLDFTEAPLYEDIKEIQYWKLDVGEPHHAQHPQLANSIYEPMKYYQNNNINYLPPLDQPPVTTQQPTTDPQLTKIPQVIQPMEMNSAWEFAEAKIKRNESYGNDQKLKKDHMAHTVSDVETTTQIDSFTFRTIYAPIYKINYRFEGTQYSFIINGQNGNSHGQRPYGVGSIKSTAIKFLTAGLFENHNGTAKAEKEITQNGLIKGSDLNEVDSLDYYKPDLYYLLLPASDQFLMIKSKGFIILKNIGKQDIKLEAHKRMSDEIGGNCLLKSGETQTFAYKGVWCICVVEGQHSSLELIRAETNSGGDKPEGDLLMVSS</sequence>
<name>D3B2S8_HETP5</name>
<dbReference type="Proteomes" id="UP000001396">
    <property type="component" value="Unassembled WGS sequence"/>
</dbReference>
<dbReference type="STRING" id="670386.D3B2S8"/>
<evidence type="ECO:0000313" key="2">
    <source>
        <dbReference type="EMBL" id="EFA83626.1"/>
    </source>
</evidence>
<evidence type="ECO:0000256" key="1">
    <source>
        <dbReference type="SAM" id="MobiDB-lite"/>
    </source>
</evidence>
<feature type="compositionally biased region" description="Polar residues" evidence="1">
    <location>
        <begin position="265"/>
        <end position="274"/>
    </location>
</feature>
<feature type="compositionally biased region" description="Acidic residues" evidence="1">
    <location>
        <begin position="299"/>
        <end position="323"/>
    </location>
</feature>
<feature type="compositionally biased region" description="Low complexity" evidence="1">
    <location>
        <begin position="10"/>
        <end position="24"/>
    </location>
</feature>
<feature type="region of interest" description="Disordered" evidence="1">
    <location>
        <begin position="1"/>
        <end position="198"/>
    </location>
</feature>
<feature type="compositionally biased region" description="Acidic residues" evidence="1">
    <location>
        <begin position="281"/>
        <end position="290"/>
    </location>
</feature>
<evidence type="ECO:0000313" key="3">
    <source>
        <dbReference type="Proteomes" id="UP000001396"/>
    </source>
</evidence>
<gene>
    <name evidence="2" type="ORF">PPL_02692</name>
</gene>
<organism evidence="2 3">
    <name type="scientific">Heterostelium pallidum (strain ATCC 26659 / Pp 5 / PN500)</name>
    <name type="common">Cellular slime mold</name>
    <name type="synonym">Polysphondylium pallidum</name>
    <dbReference type="NCBI Taxonomy" id="670386"/>
    <lineage>
        <taxon>Eukaryota</taxon>
        <taxon>Amoebozoa</taxon>
        <taxon>Evosea</taxon>
        <taxon>Eumycetozoa</taxon>
        <taxon>Dictyostelia</taxon>
        <taxon>Acytosteliales</taxon>
        <taxon>Acytosteliaceae</taxon>
        <taxon>Heterostelium</taxon>
    </lineage>
</organism>
<protein>
    <submittedName>
        <fullName evidence="2">Uncharacterized protein</fullName>
    </submittedName>
</protein>
<feature type="compositionally biased region" description="Low complexity" evidence="1">
    <location>
        <begin position="31"/>
        <end position="187"/>
    </location>
</feature>
<comment type="caution">
    <text evidence="2">The sequence shown here is derived from an EMBL/GenBank/DDBJ whole genome shotgun (WGS) entry which is preliminary data.</text>
</comment>
<feature type="compositionally biased region" description="Polar residues" evidence="1">
    <location>
        <begin position="188"/>
        <end position="198"/>
    </location>
</feature>
<feature type="compositionally biased region" description="Polar residues" evidence="1">
    <location>
        <begin position="445"/>
        <end position="461"/>
    </location>
</feature>
<accession>D3B2S8</accession>
<feature type="region of interest" description="Disordered" evidence="1">
    <location>
        <begin position="265"/>
        <end position="342"/>
    </location>
</feature>
<dbReference type="GeneID" id="31358215"/>
<dbReference type="InParanoid" id="D3B2S8"/>
<reference evidence="2 3" key="1">
    <citation type="journal article" date="2011" name="Genome Res.">
        <title>Phylogeny-wide analysis of social amoeba genomes highlights ancient origins for complex intercellular communication.</title>
        <authorList>
            <person name="Heidel A.J."/>
            <person name="Lawal H.M."/>
            <person name="Felder M."/>
            <person name="Schilde C."/>
            <person name="Helps N.R."/>
            <person name="Tunggal B."/>
            <person name="Rivero F."/>
            <person name="John U."/>
            <person name="Schleicher M."/>
            <person name="Eichinger L."/>
            <person name="Platzer M."/>
            <person name="Noegel A.A."/>
            <person name="Schaap P."/>
            <person name="Gloeckner G."/>
        </authorList>
    </citation>
    <scope>NUCLEOTIDE SEQUENCE [LARGE SCALE GENOMIC DNA]</scope>
    <source>
        <strain evidence="3">ATCC 26659 / Pp 5 / PN500</strain>
    </source>
</reference>
<keyword evidence="3" id="KW-1185">Reference proteome</keyword>
<feature type="compositionally biased region" description="Low complexity" evidence="1">
    <location>
        <begin position="505"/>
        <end position="530"/>
    </location>
</feature>
<feature type="compositionally biased region" description="Low complexity" evidence="1">
    <location>
        <begin position="462"/>
        <end position="494"/>
    </location>
</feature>
<dbReference type="AlphaFoldDB" id="D3B2S8"/>
<dbReference type="OMA" id="KSLWFAP"/>
<proteinExistence type="predicted"/>
<feature type="compositionally biased region" description="Low complexity" evidence="1">
    <location>
        <begin position="330"/>
        <end position="341"/>
    </location>
</feature>
<dbReference type="RefSeq" id="XP_020435743.1">
    <property type="nucleotide sequence ID" value="XM_020573671.1"/>
</dbReference>
<dbReference type="EMBL" id="ADBJ01000010">
    <property type="protein sequence ID" value="EFA83626.1"/>
    <property type="molecule type" value="Genomic_DNA"/>
</dbReference>
<feature type="region of interest" description="Disordered" evidence="1">
    <location>
        <begin position="430"/>
        <end position="530"/>
    </location>
</feature>